<keyword evidence="2" id="KW-1185">Reference proteome</keyword>
<reference evidence="1 2" key="1">
    <citation type="submission" date="2022-04" db="EMBL/GenBank/DDBJ databases">
        <authorList>
            <person name="Ra J.-S."/>
            <person name="Kim S.-B."/>
        </authorList>
    </citation>
    <scope>NUCLEOTIDE SEQUENCE [LARGE SCALE GENOMIC DNA]</scope>
    <source>
        <strain evidence="1 2">MMS21-Er5</strain>
    </source>
</reference>
<organism evidence="1 2">
    <name type="scientific">Flavobacterium humidisoli</name>
    <dbReference type="NCBI Taxonomy" id="2937442"/>
    <lineage>
        <taxon>Bacteria</taxon>
        <taxon>Pseudomonadati</taxon>
        <taxon>Bacteroidota</taxon>
        <taxon>Flavobacteriia</taxon>
        <taxon>Flavobacteriales</taxon>
        <taxon>Flavobacteriaceae</taxon>
        <taxon>Flavobacterium</taxon>
    </lineage>
</organism>
<proteinExistence type="predicted"/>
<dbReference type="RefSeq" id="WP_248727077.1">
    <property type="nucleotide sequence ID" value="NZ_CP096829.1"/>
</dbReference>
<accession>A0ABY4LNZ3</accession>
<dbReference type="Gene3D" id="3.40.50.1820">
    <property type="entry name" value="alpha/beta hydrolase"/>
    <property type="match status" value="1"/>
</dbReference>
<evidence type="ECO:0000313" key="2">
    <source>
        <dbReference type="Proteomes" id="UP000829998"/>
    </source>
</evidence>
<dbReference type="SUPFAM" id="SSF53474">
    <property type="entry name" value="alpha/beta-Hydrolases"/>
    <property type="match status" value="1"/>
</dbReference>
<sequence>MYNYSSKTSRVAEGLYHFQSCWNKAVTQNLPKVLPKINCSIHFFIGKKDFQTNHVIAEEYFKHLKAPKEKIFLFEDAGHSVFMEKPEEIQKIIIEQILDKN</sequence>
<protein>
    <submittedName>
        <fullName evidence="1">Alpha/beta hydrolase</fullName>
    </submittedName>
</protein>
<dbReference type="EMBL" id="CP096829">
    <property type="protein sequence ID" value="UPZ14809.1"/>
    <property type="molecule type" value="Genomic_DNA"/>
</dbReference>
<gene>
    <name evidence="1" type="ORF">M0M44_18855</name>
</gene>
<evidence type="ECO:0000313" key="1">
    <source>
        <dbReference type="EMBL" id="UPZ14809.1"/>
    </source>
</evidence>
<dbReference type="InterPro" id="IPR029058">
    <property type="entry name" value="AB_hydrolase_fold"/>
</dbReference>
<name>A0ABY4LNZ3_9FLAO</name>
<keyword evidence="1" id="KW-0378">Hydrolase</keyword>
<dbReference type="Proteomes" id="UP000829998">
    <property type="component" value="Chromosome"/>
</dbReference>
<dbReference type="GO" id="GO:0016787">
    <property type="term" value="F:hydrolase activity"/>
    <property type="evidence" value="ECO:0007669"/>
    <property type="project" value="UniProtKB-KW"/>
</dbReference>